<dbReference type="EC" id="2.1.1.137" evidence="4"/>
<comment type="catalytic activity">
    <reaction evidence="8">
        <text>arsenic triglutathione + 3 [thioredoxin]-dithiol + 3 S-adenosyl-L-methionine = trimethylarsine + 3 [thioredoxin]-disulfide + 3 glutathione + 3 S-adenosyl-L-homocysteine + 3 H(+)</text>
        <dbReference type="Rhea" id="RHEA:69432"/>
        <dbReference type="Rhea" id="RHEA-COMP:10698"/>
        <dbReference type="Rhea" id="RHEA-COMP:10700"/>
        <dbReference type="ChEBI" id="CHEBI:15378"/>
        <dbReference type="ChEBI" id="CHEBI:27130"/>
        <dbReference type="ChEBI" id="CHEBI:29950"/>
        <dbReference type="ChEBI" id="CHEBI:50058"/>
        <dbReference type="ChEBI" id="CHEBI:57856"/>
        <dbReference type="ChEBI" id="CHEBI:57925"/>
        <dbReference type="ChEBI" id="CHEBI:59789"/>
        <dbReference type="ChEBI" id="CHEBI:183640"/>
        <dbReference type="EC" id="2.1.1.137"/>
    </reaction>
</comment>
<evidence type="ECO:0000313" key="10">
    <source>
        <dbReference type="EMBL" id="KAA4620450.1"/>
    </source>
</evidence>
<dbReference type="PANTHER" id="PTHR43675:SF8">
    <property type="entry name" value="ARSENITE METHYLTRANSFERASE"/>
    <property type="match status" value="1"/>
</dbReference>
<evidence type="ECO:0000259" key="9">
    <source>
        <dbReference type="Pfam" id="PF13847"/>
    </source>
</evidence>
<feature type="domain" description="Methyltransferase" evidence="9">
    <location>
        <begin position="73"/>
        <end position="219"/>
    </location>
</feature>
<evidence type="ECO:0000256" key="3">
    <source>
        <dbReference type="ARBA" id="ARBA00034487"/>
    </source>
</evidence>
<dbReference type="CDD" id="cd02440">
    <property type="entry name" value="AdoMet_MTases"/>
    <property type="match status" value="1"/>
</dbReference>
<gene>
    <name evidence="10" type="primary">arsM</name>
    <name evidence="10" type="ORF">F3B90_23895</name>
</gene>
<dbReference type="PROSITE" id="PS51257">
    <property type="entry name" value="PROKAR_LIPOPROTEIN"/>
    <property type="match status" value="1"/>
</dbReference>
<evidence type="ECO:0000256" key="6">
    <source>
        <dbReference type="ARBA" id="ARBA00047941"/>
    </source>
</evidence>
<dbReference type="Pfam" id="PF13847">
    <property type="entry name" value="Methyltransf_31"/>
    <property type="match status" value="1"/>
</dbReference>
<accession>A0A7J4XR98</accession>
<dbReference type="EMBL" id="VWFP01000036">
    <property type="protein sequence ID" value="KAA4620450.1"/>
    <property type="molecule type" value="Genomic_DNA"/>
</dbReference>
<evidence type="ECO:0000256" key="1">
    <source>
        <dbReference type="ARBA" id="ARBA00022679"/>
    </source>
</evidence>
<evidence type="ECO:0000256" key="7">
    <source>
        <dbReference type="ARBA" id="ARBA00047943"/>
    </source>
</evidence>
<dbReference type="InterPro" id="IPR029063">
    <property type="entry name" value="SAM-dependent_MTases_sf"/>
</dbReference>
<comment type="caution">
    <text evidence="10">The sequence shown here is derived from an EMBL/GenBank/DDBJ whole genome shotgun (WGS) entry which is preliminary data.</text>
</comment>
<comment type="catalytic activity">
    <reaction evidence="7">
        <text>arsenic triglutathione + 2 [thioredoxin]-dithiol + 2 S-adenosyl-L-methionine + H2O = dimethylarsinous acid + 2 [thioredoxin]-disulfide + 3 glutathione + 2 S-adenosyl-L-homocysteine + 2 H(+)</text>
        <dbReference type="Rhea" id="RHEA:69464"/>
        <dbReference type="Rhea" id="RHEA-COMP:10698"/>
        <dbReference type="Rhea" id="RHEA-COMP:10700"/>
        <dbReference type="ChEBI" id="CHEBI:15377"/>
        <dbReference type="ChEBI" id="CHEBI:15378"/>
        <dbReference type="ChEBI" id="CHEBI:23808"/>
        <dbReference type="ChEBI" id="CHEBI:29950"/>
        <dbReference type="ChEBI" id="CHEBI:50058"/>
        <dbReference type="ChEBI" id="CHEBI:57856"/>
        <dbReference type="ChEBI" id="CHEBI:57925"/>
        <dbReference type="ChEBI" id="CHEBI:59789"/>
        <dbReference type="ChEBI" id="CHEBI:183640"/>
        <dbReference type="EC" id="2.1.1.137"/>
    </reaction>
</comment>
<reference evidence="10 11" key="1">
    <citation type="journal article" date="2019" name="Nat. Med.">
        <title>A library of human gut bacterial isolates paired with longitudinal multiomics data enables mechanistic microbiome research.</title>
        <authorList>
            <person name="Poyet M."/>
            <person name="Groussin M."/>
            <person name="Gibbons S.M."/>
            <person name="Avila-Pacheco J."/>
            <person name="Jiang X."/>
            <person name="Kearney S.M."/>
            <person name="Perrotta A.R."/>
            <person name="Berdy B."/>
            <person name="Zhao S."/>
            <person name="Lieberman T.D."/>
            <person name="Swanson P.K."/>
            <person name="Smith M."/>
            <person name="Roesemann S."/>
            <person name="Alexander J.E."/>
            <person name="Rich S.A."/>
            <person name="Livny J."/>
            <person name="Vlamakis H."/>
            <person name="Clish C."/>
            <person name="Bullock K."/>
            <person name="Deik A."/>
            <person name="Scott J."/>
            <person name="Pierce K.A."/>
            <person name="Xavier R.J."/>
            <person name="Alm E.J."/>
        </authorList>
    </citation>
    <scope>NUCLEOTIDE SEQUENCE [LARGE SCALE GENOMIC DNA]</scope>
    <source>
        <strain evidence="10 11">BIOML-A15</strain>
    </source>
</reference>
<evidence type="ECO:0000256" key="5">
    <source>
        <dbReference type="ARBA" id="ARBA00034545"/>
    </source>
</evidence>
<dbReference type="GO" id="GO:0032259">
    <property type="term" value="P:methylation"/>
    <property type="evidence" value="ECO:0007669"/>
    <property type="project" value="UniProtKB-KW"/>
</dbReference>
<name>A0A7J4XR98_BACOV</name>
<evidence type="ECO:0000256" key="2">
    <source>
        <dbReference type="ARBA" id="ARBA00022691"/>
    </source>
</evidence>
<evidence type="ECO:0000256" key="8">
    <source>
        <dbReference type="ARBA" id="ARBA00048428"/>
    </source>
</evidence>
<evidence type="ECO:0000313" key="11">
    <source>
        <dbReference type="Proteomes" id="UP000424805"/>
    </source>
</evidence>
<dbReference type="NCBIfam" id="NF008823">
    <property type="entry name" value="PRK11873.1"/>
    <property type="match status" value="1"/>
</dbReference>
<comment type="similarity">
    <text evidence="3">Belongs to the methyltransferase superfamily. Arsenite methyltransferase family.</text>
</comment>
<comment type="catalytic activity">
    <reaction evidence="6">
        <text>arsenic triglutathione + [thioredoxin]-dithiol + S-adenosyl-L-methionine + 2 H2O = methylarsonous acid + [thioredoxin]-disulfide + 3 glutathione + S-adenosyl-L-homocysteine + H(+)</text>
        <dbReference type="Rhea" id="RHEA:69460"/>
        <dbReference type="Rhea" id="RHEA-COMP:10698"/>
        <dbReference type="Rhea" id="RHEA-COMP:10700"/>
        <dbReference type="ChEBI" id="CHEBI:15377"/>
        <dbReference type="ChEBI" id="CHEBI:15378"/>
        <dbReference type="ChEBI" id="CHEBI:17826"/>
        <dbReference type="ChEBI" id="CHEBI:29950"/>
        <dbReference type="ChEBI" id="CHEBI:50058"/>
        <dbReference type="ChEBI" id="CHEBI:57856"/>
        <dbReference type="ChEBI" id="CHEBI:57925"/>
        <dbReference type="ChEBI" id="CHEBI:59789"/>
        <dbReference type="ChEBI" id="CHEBI:183640"/>
        <dbReference type="EC" id="2.1.1.137"/>
    </reaction>
</comment>
<dbReference type="PANTHER" id="PTHR43675">
    <property type="entry name" value="ARSENITE METHYLTRANSFERASE"/>
    <property type="match status" value="1"/>
</dbReference>
<dbReference type="Gene3D" id="3.40.50.150">
    <property type="entry name" value="Vaccinia Virus protein VP39"/>
    <property type="match status" value="1"/>
</dbReference>
<proteinExistence type="inferred from homology"/>
<evidence type="ECO:0000256" key="4">
    <source>
        <dbReference type="ARBA" id="ARBA00034521"/>
    </source>
</evidence>
<protein>
    <recommendedName>
        <fullName evidence="5">Arsenite methyltransferase</fullName>
        <ecNumber evidence="4">2.1.1.137</ecNumber>
    </recommendedName>
</protein>
<keyword evidence="1 10" id="KW-0808">Transferase</keyword>
<dbReference type="SUPFAM" id="SSF53335">
    <property type="entry name" value="S-adenosyl-L-methionine-dependent methyltransferases"/>
    <property type="match status" value="1"/>
</dbReference>
<dbReference type="AlphaFoldDB" id="A0A7J4XR98"/>
<dbReference type="GO" id="GO:0030791">
    <property type="term" value="F:arsenite methyltransferase activity"/>
    <property type="evidence" value="ECO:0007669"/>
    <property type="project" value="UniProtKB-EC"/>
</dbReference>
<dbReference type="InterPro" id="IPR026669">
    <property type="entry name" value="Arsenite_MeTrfase-like"/>
</dbReference>
<keyword evidence="2" id="KW-0949">S-adenosyl-L-methionine</keyword>
<organism evidence="10 11">
    <name type="scientific">Bacteroides ovatus</name>
    <dbReference type="NCBI Taxonomy" id="28116"/>
    <lineage>
        <taxon>Bacteria</taxon>
        <taxon>Pseudomonadati</taxon>
        <taxon>Bacteroidota</taxon>
        <taxon>Bacteroidia</taxon>
        <taxon>Bacteroidales</taxon>
        <taxon>Bacteroidaceae</taxon>
        <taxon>Bacteroides</taxon>
    </lineage>
</organism>
<dbReference type="InterPro" id="IPR025714">
    <property type="entry name" value="Methyltranfer_dom"/>
</dbReference>
<sequence length="266" mass="29149">MEKKINIKELVKLKYGEIALQNQNSSCCSSGSCCGSGEVYNIMNEDYTQLDGYNADADMGLGCGLPTQFAKIQKGNTVVDLGSGAGNDCFIARQEVGDLGQVIGIDFTPEMIAKARVNTQKRGFTNIEFREGDIENMPVDNNSVDVVVSNCVLNLLPRKDKIFHEIFRVLKPGGHFCISDVVLNGELPKALSEAAEMYVGCIAGAITQEEYLNEITKAGFQQIEIVKKKDIIIPDEILASYKSNASIKDKDLKQFKIFSITVTGKK</sequence>
<keyword evidence="10" id="KW-0489">Methyltransferase</keyword>
<dbReference type="Proteomes" id="UP000424805">
    <property type="component" value="Unassembled WGS sequence"/>
</dbReference>